<dbReference type="PANTHER" id="PTHR34825:SF1">
    <property type="entry name" value="AAA-ATPASE-LIKE DOMAIN-CONTAINING PROTEIN"/>
    <property type="match status" value="1"/>
</dbReference>
<organism evidence="1 2">
    <name type="scientific">Stentor coeruleus</name>
    <dbReference type="NCBI Taxonomy" id="5963"/>
    <lineage>
        <taxon>Eukaryota</taxon>
        <taxon>Sar</taxon>
        <taxon>Alveolata</taxon>
        <taxon>Ciliophora</taxon>
        <taxon>Postciliodesmatophora</taxon>
        <taxon>Heterotrichea</taxon>
        <taxon>Heterotrichida</taxon>
        <taxon>Stentoridae</taxon>
        <taxon>Stentor</taxon>
    </lineage>
</organism>
<evidence type="ECO:0000313" key="2">
    <source>
        <dbReference type="Proteomes" id="UP000187209"/>
    </source>
</evidence>
<proteinExistence type="predicted"/>
<protein>
    <submittedName>
        <fullName evidence="1">Uncharacterized protein</fullName>
    </submittedName>
</protein>
<dbReference type="PANTHER" id="PTHR34825">
    <property type="entry name" value="CONSERVED PROTEIN, WITH A WEAK D-GALACTARATE DEHYDRATASE/ALTRONATE HYDROLASE DOMAIN"/>
    <property type="match status" value="1"/>
</dbReference>
<dbReference type="AlphaFoldDB" id="A0A1R2AW66"/>
<keyword evidence="2" id="KW-1185">Reference proteome</keyword>
<dbReference type="Proteomes" id="UP000187209">
    <property type="component" value="Unassembled WGS sequence"/>
</dbReference>
<dbReference type="EMBL" id="MPUH01001286">
    <property type="protein sequence ID" value="OMJ68747.1"/>
    <property type="molecule type" value="Genomic_DNA"/>
</dbReference>
<evidence type="ECO:0000313" key="1">
    <source>
        <dbReference type="EMBL" id="OMJ68747.1"/>
    </source>
</evidence>
<comment type="caution">
    <text evidence="1">The sequence shown here is derived from an EMBL/GenBank/DDBJ whole genome shotgun (WGS) entry which is preliminary data.</text>
</comment>
<sequence>MVKFAVIFGATRLPKAGIFSGLNHLINDSVDGSGFSEYFGFTESEVDWLISKLIKLKPQLSEETVKKSVKKLYDGYRVESKTIYNPWSIMNCLRALNENMDNPYRYYWSDSESIKIIEDAIIQIPSIEMIEWLIMLGQVEFYYDNAFTFSSIKTNVRDLLSLLLNAGYITKLKESIYKTPNQEVNFYIFKNSFLSGLKSINLNQT</sequence>
<name>A0A1R2AW66_9CILI</name>
<reference evidence="1 2" key="1">
    <citation type="submission" date="2016-11" db="EMBL/GenBank/DDBJ databases">
        <title>The macronuclear genome of Stentor coeruleus: a giant cell with tiny introns.</title>
        <authorList>
            <person name="Slabodnick M."/>
            <person name="Ruby J.G."/>
            <person name="Reiff S.B."/>
            <person name="Swart E.C."/>
            <person name="Gosai S."/>
            <person name="Prabakaran S."/>
            <person name="Witkowska E."/>
            <person name="Larue G.E."/>
            <person name="Fisher S."/>
            <person name="Freeman R.M."/>
            <person name="Gunawardena J."/>
            <person name="Chu W."/>
            <person name="Stover N.A."/>
            <person name="Gregory B.D."/>
            <person name="Nowacki M."/>
            <person name="Derisi J."/>
            <person name="Roy S.W."/>
            <person name="Marshall W.F."/>
            <person name="Sood P."/>
        </authorList>
    </citation>
    <scope>NUCLEOTIDE SEQUENCE [LARGE SCALE GENOMIC DNA]</scope>
    <source>
        <strain evidence="1">WM001</strain>
    </source>
</reference>
<gene>
    <name evidence="1" type="ORF">SteCoe_33705</name>
</gene>
<dbReference type="OrthoDB" id="2143434at2759"/>
<accession>A0A1R2AW66</accession>